<accession>A0AA38LIR3</accession>
<feature type="non-terminal residue" evidence="1">
    <location>
        <position position="654"/>
    </location>
</feature>
<dbReference type="AlphaFoldDB" id="A0AA38LIR3"/>
<dbReference type="EMBL" id="JAHRHJ020000002">
    <property type="protein sequence ID" value="KAH9326163.1"/>
    <property type="molecule type" value="Genomic_DNA"/>
</dbReference>
<gene>
    <name evidence="1" type="ORF">KI387_006341</name>
</gene>
<evidence type="ECO:0000313" key="1">
    <source>
        <dbReference type="EMBL" id="KAH9326163.1"/>
    </source>
</evidence>
<proteinExistence type="predicted"/>
<dbReference type="PANTHER" id="PTHR34958">
    <property type="entry name" value="CONDITIONAL LOSS-OF-GROWTH 1"/>
    <property type="match status" value="1"/>
</dbReference>
<comment type="caution">
    <text evidence="1">The sequence shown here is derived from an EMBL/GenBank/DDBJ whole genome shotgun (WGS) entry which is preliminary data.</text>
</comment>
<protein>
    <submittedName>
        <fullName evidence="1">Uncharacterized protein</fullName>
    </submittedName>
</protein>
<dbReference type="OMA" id="NETDRIM"/>
<keyword evidence="2" id="KW-1185">Reference proteome</keyword>
<organism evidence="1 2">
    <name type="scientific">Taxus chinensis</name>
    <name type="common">Chinese yew</name>
    <name type="synonym">Taxus wallichiana var. chinensis</name>
    <dbReference type="NCBI Taxonomy" id="29808"/>
    <lineage>
        <taxon>Eukaryota</taxon>
        <taxon>Viridiplantae</taxon>
        <taxon>Streptophyta</taxon>
        <taxon>Embryophyta</taxon>
        <taxon>Tracheophyta</taxon>
        <taxon>Spermatophyta</taxon>
        <taxon>Pinopsida</taxon>
        <taxon>Pinidae</taxon>
        <taxon>Conifers II</taxon>
        <taxon>Cupressales</taxon>
        <taxon>Taxaceae</taxon>
        <taxon>Taxus</taxon>
    </lineage>
</organism>
<evidence type="ECO:0000313" key="2">
    <source>
        <dbReference type="Proteomes" id="UP000824469"/>
    </source>
</evidence>
<reference evidence="1 2" key="1">
    <citation type="journal article" date="2021" name="Nat. Plants">
        <title>The Taxus genome provides insights into paclitaxel biosynthesis.</title>
        <authorList>
            <person name="Xiong X."/>
            <person name="Gou J."/>
            <person name="Liao Q."/>
            <person name="Li Y."/>
            <person name="Zhou Q."/>
            <person name="Bi G."/>
            <person name="Li C."/>
            <person name="Du R."/>
            <person name="Wang X."/>
            <person name="Sun T."/>
            <person name="Guo L."/>
            <person name="Liang H."/>
            <person name="Lu P."/>
            <person name="Wu Y."/>
            <person name="Zhang Z."/>
            <person name="Ro D.K."/>
            <person name="Shang Y."/>
            <person name="Huang S."/>
            <person name="Yan J."/>
        </authorList>
    </citation>
    <scope>NUCLEOTIDE SEQUENCE [LARGE SCALE GENOMIC DNA]</scope>
    <source>
        <strain evidence="1">Ta-2019</strain>
    </source>
</reference>
<sequence length="654" mass="73210">MGILIAPILVRYMSDAWTNEATVGVRDSTLEFYHEHIQPIIYHRWEKFNTPIHIAVYALDTKWYVERLGRVIPLEDNEVKKGLKIMYSPEEASWVKLEWLNFTKFDGFKTLVKMDGVTLTQIKLYARANAVEAKNNLFGVLFGYVVHELKSKCLTRGNSMPTDDEIQAIATVLSLADAPEAFSVALKLGLHDVGEELKKLIVTAMSRDVTSGHLNALLLEDIVGLLDSVVAYYAHLDDEFSEMLSVTMMNESLTPIQQGCQEHDTIGDSVSVSQAWTTLDSLLHSSRAIYRQNGYFWLVELLFAEIVRESNKLKIQNLQQQFGLFGGSEGSDSDHLGDKSSPHVSSSLQLLSGLLKSKHNYIRWGFIFILERLLLRCQLSVLDKNKAHDEADGREFRQVGTNSLYTEEKANAVIGLMNATLSQIFLANETDRIMILKMCDLLFSQLCLRISPSMVPSIQSNAYIRDNTTFGSLSNSNNVYDKSDSLLFRTDQGERHYEDDRHLNRSGSGSGFLQSSYKSTSMAALLLRGYAAAPRQLVACIPTALLYWPLIQLAGAATDDIALGIAVGSKGRGNIPGGASDIRGALLLLLIGKCTTDRTAFQEVGGEEFFRSLLDDTDARVAYYTSAFLLKRMMTEQPEKYQRMLHDIVFKAQQ</sequence>
<dbReference type="PANTHER" id="PTHR34958:SF1">
    <property type="entry name" value="ARMADILLO-LIKE HELICAL DOMAIN-CONTAINING PROTEIN"/>
    <property type="match status" value="1"/>
</dbReference>
<dbReference type="Proteomes" id="UP000824469">
    <property type="component" value="Unassembled WGS sequence"/>
</dbReference>
<name>A0AA38LIR3_TAXCH</name>